<keyword evidence="7" id="KW-0540">Nuclease</keyword>
<evidence type="ECO:0000256" key="7">
    <source>
        <dbReference type="ARBA" id="ARBA00022722"/>
    </source>
</evidence>
<evidence type="ECO:0000259" key="19">
    <source>
        <dbReference type="PROSITE" id="PS50994"/>
    </source>
</evidence>
<dbReference type="Proteomes" id="UP000499080">
    <property type="component" value="Unassembled WGS sequence"/>
</dbReference>
<feature type="domain" description="Reverse transcriptase" evidence="18">
    <location>
        <begin position="691"/>
        <end position="870"/>
    </location>
</feature>
<protein>
    <recommendedName>
        <fullName evidence="3">Pro-Pol polyprotein</fullName>
        <ecNumber evidence="2">2.7.7.49</ecNumber>
    </recommendedName>
    <alternativeName>
        <fullName evidence="16">Pr125Pol</fullName>
    </alternativeName>
</protein>
<dbReference type="GO" id="GO:0003723">
    <property type="term" value="F:RNA binding"/>
    <property type="evidence" value="ECO:0007669"/>
    <property type="project" value="UniProtKB-KW"/>
</dbReference>
<evidence type="ECO:0000313" key="21">
    <source>
        <dbReference type="Proteomes" id="UP000499080"/>
    </source>
</evidence>
<dbReference type="GO" id="GO:0004519">
    <property type="term" value="F:endonuclease activity"/>
    <property type="evidence" value="ECO:0007669"/>
    <property type="project" value="UniProtKB-KW"/>
</dbReference>
<dbReference type="InterPro" id="IPR036397">
    <property type="entry name" value="RNaseH_sf"/>
</dbReference>
<evidence type="ECO:0000256" key="2">
    <source>
        <dbReference type="ARBA" id="ARBA00012493"/>
    </source>
</evidence>
<dbReference type="Gene3D" id="3.30.70.270">
    <property type="match status" value="2"/>
</dbReference>
<gene>
    <name evidence="20" type="primary">pol_4</name>
    <name evidence="20" type="ORF">AVEN_14062_1</name>
</gene>
<dbReference type="InterPro" id="IPR001641">
    <property type="entry name" value="Spumavirus_A9"/>
</dbReference>
<feature type="coiled-coil region" evidence="17">
    <location>
        <begin position="611"/>
        <end position="645"/>
    </location>
</feature>
<dbReference type="PANTHER" id="PTHR37984">
    <property type="entry name" value="PROTEIN CBG26694"/>
    <property type="match status" value="1"/>
</dbReference>
<reference evidence="20 21" key="1">
    <citation type="journal article" date="2019" name="Sci. Rep.">
        <title>Orb-weaving spider Araneus ventricosus genome elucidates the spidroin gene catalogue.</title>
        <authorList>
            <person name="Kono N."/>
            <person name="Nakamura H."/>
            <person name="Ohtoshi R."/>
            <person name="Moran D.A.P."/>
            <person name="Shinohara A."/>
            <person name="Yoshida Y."/>
            <person name="Fujiwara M."/>
            <person name="Mori M."/>
            <person name="Tomita M."/>
            <person name="Arakawa K."/>
        </authorList>
    </citation>
    <scope>NUCLEOTIDE SEQUENCE [LARGE SCALE GENOMIC DNA]</scope>
</reference>
<dbReference type="GO" id="GO:0015074">
    <property type="term" value="P:DNA integration"/>
    <property type="evidence" value="ECO:0007669"/>
    <property type="project" value="UniProtKB-KW"/>
</dbReference>
<keyword evidence="9" id="KW-0378">Hydrolase</keyword>
<keyword evidence="10" id="KW-0460">Magnesium</keyword>
<dbReference type="CDD" id="cd00303">
    <property type="entry name" value="retropepsin_like"/>
    <property type="match status" value="1"/>
</dbReference>
<evidence type="ECO:0000256" key="12">
    <source>
        <dbReference type="ARBA" id="ARBA00022908"/>
    </source>
</evidence>
<keyword evidence="5" id="KW-0808">Transferase</keyword>
<keyword evidence="13" id="KW-0695">RNA-directed DNA polymerase</keyword>
<evidence type="ECO:0000256" key="10">
    <source>
        <dbReference type="ARBA" id="ARBA00022842"/>
    </source>
</evidence>
<dbReference type="Gene3D" id="3.10.10.10">
    <property type="entry name" value="HIV Type 1 Reverse Transcriptase, subunit A, domain 1"/>
    <property type="match status" value="1"/>
</dbReference>
<dbReference type="FunFam" id="3.10.10.10:FF:000002">
    <property type="entry name" value="Retrovirus-related Pol polyprotein from transposon 17.6-like protein"/>
    <property type="match status" value="1"/>
</dbReference>
<dbReference type="InterPro" id="IPR041577">
    <property type="entry name" value="RT_RNaseH_2"/>
</dbReference>
<dbReference type="GO" id="GO:0004190">
    <property type="term" value="F:aspartic-type endopeptidase activity"/>
    <property type="evidence" value="ECO:0007669"/>
    <property type="project" value="InterPro"/>
</dbReference>
<dbReference type="InterPro" id="IPR021109">
    <property type="entry name" value="Peptidase_aspartic_dom_sf"/>
</dbReference>
<dbReference type="Pfam" id="PF22938">
    <property type="entry name" value="Integrase_p58_C"/>
    <property type="match status" value="1"/>
</dbReference>
<evidence type="ECO:0000256" key="11">
    <source>
        <dbReference type="ARBA" id="ARBA00022884"/>
    </source>
</evidence>
<dbReference type="CDD" id="cd09274">
    <property type="entry name" value="RNase_HI_RT_Ty3"/>
    <property type="match status" value="1"/>
</dbReference>
<dbReference type="Gene3D" id="3.10.20.370">
    <property type="match status" value="1"/>
</dbReference>
<dbReference type="InterPro" id="IPR012337">
    <property type="entry name" value="RNaseH-like_sf"/>
</dbReference>
<keyword evidence="17" id="KW-0175">Coiled coil</keyword>
<keyword evidence="14" id="KW-1035">Host cytoplasm</keyword>
<keyword evidence="15" id="KW-0511">Multifunctional enzyme</keyword>
<dbReference type="PROSITE" id="PS00141">
    <property type="entry name" value="ASP_PROTEASE"/>
    <property type="match status" value="1"/>
</dbReference>
<dbReference type="InterPro" id="IPR001969">
    <property type="entry name" value="Aspartic_peptidase_AS"/>
</dbReference>
<dbReference type="SUPFAM" id="SSF50630">
    <property type="entry name" value="Acid proteases"/>
    <property type="match status" value="1"/>
</dbReference>
<dbReference type="InterPro" id="IPR000477">
    <property type="entry name" value="RT_dom"/>
</dbReference>
<organism evidence="20 21">
    <name type="scientific">Araneus ventricosus</name>
    <name type="common">Orbweaver spider</name>
    <name type="synonym">Epeira ventricosa</name>
    <dbReference type="NCBI Taxonomy" id="182803"/>
    <lineage>
        <taxon>Eukaryota</taxon>
        <taxon>Metazoa</taxon>
        <taxon>Ecdysozoa</taxon>
        <taxon>Arthropoda</taxon>
        <taxon>Chelicerata</taxon>
        <taxon>Arachnida</taxon>
        <taxon>Araneae</taxon>
        <taxon>Araneomorphae</taxon>
        <taxon>Entelegynae</taxon>
        <taxon>Araneoidea</taxon>
        <taxon>Araneidae</taxon>
        <taxon>Araneus</taxon>
    </lineage>
</organism>
<dbReference type="Gene3D" id="2.40.70.10">
    <property type="entry name" value="Acid Proteases"/>
    <property type="match status" value="1"/>
</dbReference>
<dbReference type="GO" id="GO:0030430">
    <property type="term" value="C:host cell cytoplasm"/>
    <property type="evidence" value="ECO:0007669"/>
    <property type="project" value="UniProtKB-SubCell"/>
</dbReference>
<dbReference type="Pfam" id="PF00078">
    <property type="entry name" value="RVT_1"/>
    <property type="match status" value="1"/>
</dbReference>
<evidence type="ECO:0000256" key="1">
    <source>
        <dbReference type="ARBA" id="ARBA00004192"/>
    </source>
</evidence>
<evidence type="ECO:0000256" key="5">
    <source>
        <dbReference type="ARBA" id="ARBA00022679"/>
    </source>
</evidence>
<dbReference type="PANTHER" id="PTHR37984:SF5">
    <property type="entry name" value="PROTEIN NYNRIN-LIKE"/>
    <property type="match status" value="1"/>
</dbReference>
<dbReference type="SUPFAM" id="SSF56672">
    <property type="entry name" value="DNA/RNA polymerases"/>
    <property type="match status" value="1"/>
</dbReference>
<evidence type="ECO:0000256" key="3">
    <source>
        <dbReference type="ARBA" id="ARBA00016217"/>
    </source>
</evidence>
<dbReference type="InterPro" id="IPR043128">
    <property type="entry name" value="Rev_trsase/Diguanyl_cyclase"/>
</dbReference>
<dbReference type="GO" id="GO:0003964">
    <property type="term" value="F:RNA-directed DNA polymerase activity"/>
    <property type="evidence" value="ECO:0007669"/>
    <property type="project" value="UniProtKB-KW"/>
</dbReference>
<evidence type="ECO:0000256" key="14">
    <source>
        <dbReference type="ARBA" id="ARBA00023200"/>
    </source>
</evidence>
<comment type="subcellular location">
    <subcellularLocation>
        <location evidence="1">Host cytoplasm</location>
    </subcellularLocation>
</comment>
<evidence type="ECO:0000256" key="9">
    <source>
        <dbReference type="ARBA" id="ARBA00022801"/>
    </source>
</evidence>
<feature type="coiled-coil region" evidence="17">
    <location>
        <begin position="40"/>
        <end position="111"/>
    </location>
</feature>
<dbReference type="FunFam" id="3.30.70.270:FF:000020">
    <property type="entry name" value="Transposon Tf2-6 polyprotein-like Protein"/>
    <property type="match status" value="1"/>
</dbReference>
<dbReference type="FunFam" id="3.10.10.10:FF:000007">
    <property type="entry name" value="Retrovirus-related Pol polyprotein from transposon 17.6-like Protein"/>
    <property type="match status" value="1"/>
</dbReference>
<dbReference type="InterPro" id="IPR043502">
    <property type="entry name" value="DNA/RNA_pol_sf"/>
</dbReference>
<name>A0A4Y2A218_ARAVE</name>
<feature type="domain" description="Integrase catalytic" evidence="19">
    <location>
        <begin position="1165"/>
        <end position="1259"/>
    </location>
</feature>
<evidence type="ECO:0000256" key="16">
    <source>
        <dbReference type="ARBA" id="ARBA00032885"/>
    </source>
</evidence>
<keyword evidence="4" id="KW-0645">Protease</keyword>
<dbReference type="InterPro" id="IPR050951">
    <property type="entry name" value="Retrovirus_Pol_polyprotein"/>
</dbReference>
<dbReference type="Gene3D" id="3.30.420.10">
    <property type="entry name" value="Ribonuclease H-like superfamily/Ribonuclease H"/>
    <property type="match status" value="1"/>
</dbReference>
<dbReference type="EC" id="2.7.7.49" evidence="2"/>
<sequence>MPETGPLTRSMDKQFEKLFAMMAEMKAGQEEMRVAQAGLEQKMEAGQERLEQEMRSGQEEIKSQIQAHTESQVEEMKTHVDGCIGKIEEEVQCVKLKIEKVESEVQRKIEESNCEVQEKIGSLERRISELEERPNYFPASPEFISSRPTVKPLTFDGQTSWTVFKTQFDVVSSTNGWTDFVKASQLVASFRGSAAEVLQGIPADKLTDLTTVEKALESRFGDSHLTQFYRTELKTRRQKPGESLQELAADVERLMSLAYAECPLDVRESLAAQYFVDAIRDEDTQHSTRLMDAKELKSSLAYSMKYEAARTVSKTSRHYFWKEEHSSAKPECHLLEVQQEGARAEGVPGDYFEPGKLTNGCLAGRRLPSLNRAPEVGPRVSSLSGKKNGLYLEGSICGIQCLMLVDTGANVTLLRTDLAQKLQEQLIYTAPNISLKTDTGEKTEIRGKLDASIECGSRKFHHRIYVADITDPCILGLDFLQKFNFTVDLEKNEIRTGGEEIPLFSASVQHSKSCSVLVKKRTIIPARSECLIQGIPEVPGQFRYAVTDFHSQVPQKGVLVAATLVDLEKEAIPVRVLNLNNTPKILDKGAVIATCEPVVDIVARPQEFSEAQHLSSILESLEMLNEKQRREVRKLLKEFQNLFSTCDADVGRRNMTQHRINTGDHPPIKQYPRRLPLARKEEAEHLVKEMVDNGIIEESSGPWASPIVLVKKKDGSTRFCVDYRKLNEITKKDSYPLPRIDDTLDALNGSQWFTTLDLKSGYWQVEVRPEDREKTAFTTGQGLWQFKVMPFGLCNAPATFERLMETVLRGLSSEACLVYLDDIIIVRRTFEEHLSNLRKVFQRLQNANLKLSPKKCRFFQKEVTYLGHVISAEGVKTDPGKIKAVVDWPRPETIHDLRSFLGLCTYYRRFVKNFSTIARPLHKLTETKSNFNWTEECEKSFNSLKQALTSSPILTYPRTDKDFILDTDASNEGIGAVLSQNIGNEERVIAYFSKSLGKPERNYCVTRKELLAFVKSIEHFHHYLYGQKFLLRSDHASLRWLLNFKEPEGQIARCIQRLQEYDFEIQHRKETSHGNADALSRILCGESCKHCSNAEKKFGIEIDTSVKVLTTTSVDPSCEIRKAQLEDDAIKTILEKKLMSADRPSWQEIAPESPATKRYWALWDSLHLKDGVLYRRWESDDGRSCRWQLILPKSRIALHPESDGMVERFNRTILNHLSLFVSRNQTDWDTHLPLFLLAYRSAEHEVTGLTPAEMLFGRTLRLPCDILFGRPSETPSSPNEYMKSLEARLESVHAFARERMKTRYDSRATDHHFKEGDLVWMYNPKRRRGLSPKLQQNWEGPYTIVKKLNDVVYRVQRSPNAKPKVIHINRLAPYRATDHSSM</sequence>
<keyword evidence="12" id="KW-0229">DNA integration</keyword>
<dbReference type="Pfam" id="PF17919">
    <property type="entry name" value="RT_RNaseH_2"/>
    <property type="match status" value="1"/>
</dbReference>
<evidence type="ECO:0000313" key="20">
    <source>
        <dbReference type="EMBL" id="GBL73587.1"/>
    </source>
</evidence>
<dbReference type="SUPFAM" id="SSF53098">
    <property type="entry name" value="Ribonuclease H-like"/>
    <property type="match status" value="1"/>
</dbReference>
<evidence type="ECO:0000256" key="8">
    <source>
        <dbReference type="ARBA" id="ARBA00022759"/>
    </source>
</evidence>
<dbReference type="GO" id="GO:0042575">
    <property type="term" value="C:DNA polymerase complex"/>
    <property type="evidence" value="ECO:0007669"/>
    <property type="project" value="UniProtKB-ARBA"/>
</dbReference>
<keyword evidence="21" id="KW-1185">Reference proteome</keyword>
<dbReference type="Pfam" id="PF03539">
    <property type="entry name" value="Spuma_A9PTase"/>
    <property type="match status" value="1"/>
</dbReference>
<keyword evidence="8" id="KW-0255">Endonuclease</keyword>
<dbReference type="EMBL" id="BGPR01079234">
    <property type="protein sequence ID" value="GBL73587.1"/>
    <property type="molecule type" value="Genomic_DNA"/>
</dbReference>
<proteinExistence type="predicted"/>
<evidence type="ECO:0000256" key="15">
    <source>
        <dbReference type="ARBA" id="ARBA00023268"/>
    </source>
</evidence>
<comment type="caution">
    <text evidence="20">The sequence shown here is derived from an EMBL/GenBank/DDBJ whole genome shotgun (WGS) entry which is preliminary data.</text>
</comment>
<evidence type="ECO:0000256" key="13">
    <source>
        <dbReference type="ARBA" id="ARBA00022918"/>
    </source>
</evidence>
<evidence type="ECO:0000259" key="18">
    <source>
        <dbReference type="PROSITE" id="PS50878"/>
    </source>
</evidence>
<dbReference type="InterPro" id="IPR054465">
    <property type="entry name" value="Integrase_p58-like_C"/>
</dbReference>
<dbReference type="PROSITE" id="PS50994">
    <property type="entry name" value="INTEGRASE"/>
    <property type="match status" value="1"/>
</dbReference>
<dbReference type="FunFam" id="3.10.20.370:FF:000001">
    <property type="entry name" value="Retrovirus-related Pol polyprotein from transposon 17.6-like protein"/>
    <property type="match status" value="1"/>
</dbReference>
<dbReference type="PROSITE" id="PS50878">
    <property type="entry name" value="RT_POL"/>
    <property type="match status" value="1"/>
</dbReference>
<dbReference type="Pfam" id="PF13975">
    <property type="entry name" value="gag-asp_proteas"/>
    <property type="match status" value="1"/>
</dbReference>
<evidence type="ECO:0000256" key="4">
    <source>
        <dbReference type="ARBA" id="ARBA00022670"/>
    </source>
</evidence>
<accession>A0A4Y2A218</accession>
<dbReference type="CDD" id="cd01647">
    <property type="entry name" value="RT_LTR"/>
    <property type="match status" value="1"/>
</dbReference>
<dbReference type="InterPro" id="IPR001584">
    <property type="entry name" value="Integrase_cat-core"/>
</dbReference>
<evidence type="ECO:0000256" key="6">
    <source>
        <dbReference type="ARBA" id="ARBA00022695"/>
    </source>
</evidence>
<dbReference type="GO" id="GO:0006508">
    <property type="term" value="P:proteolysis"/>
    <property type="evidence" value="ECO:0007669"/>
    <property type="project" value="UniProtKB-KW"/>
</dbReference>
<keyword evidence="11" id="KW-0694">RNA-binding</keyword>
<evidence type="ECO:0000256" key="17">
    <source>
        <dbReference type="SAM" id="Coils"/>
    </source>
</evidence>
<keyword evidence="6" id="KW-0548">Nucleotidyltransferase</keyword>